<evidence type="ECO:0008006" key="3">
    <source>
        <dbReference type="Google" id="ProtNLM"/>
    </source>
</evidence>
<evidence type="ECO:0000313" key="2">
    <source>
        <dbReference type="EMBL" id="QHS88912.1"/>
    </source>
</evidence>
<feature type="transmembrane region" description="Helical" evidence="1">
    <location>
        <begin position="204"/>
        <end position="226"/>
    </location>
</feature>
<accession>A0A6C0BA49</accession>
<dbReference type="Gene3D" id="2.170.16.10">
    <property type="entry name" value="Hedgehog/Intein (Hint) domain"/>
    <property type="match status" value="1"/>
</dbReference>
<organism evidence="2">
    <name type="scientific">viral metagenome</name>
    <dbReference type="NCBI Taxonomy" id="1070528"/>
    <lineage>
        <taxon>unclassified sequences</taxon>
        <taxon>metagenomes</taxon>
        <taxon>organismal metagenomes</taxon>
    </lineage>
</organism>
<keyword evidence="1" id="KW-1133">Transmembrane helix</keyword>
<feature type="transmembrane region" description="Helical" evidence="1">
    <location>
        <begin position="180"/>
        <end position="198"/>
    </location>
</feature>
<reference evidence="2" key="1">
    <citation type="journal article" date="2020" name="Nature">
        <title>Giant virus diversity and host interactions through global metagenomics.</title>
        <authorList>
            <person name="Schulz F."/>
            <person name="Roux S."/>
            <person name="Paez-Espino D."/>
            <person name="Jungbluth S."/>
            <person name="Walsh D.A."/>
            <person name="Denef V.J."/>
            <person name="McMahon K.D."/>
            <person name="Konstantinidis K.T."/>
            <person name="Eloe-Fadrosh E.A."/>
            <person name="Kyrpides N.C."/>
            <person name="Woyke T."/>
        </authorList>
    </citation>
    <scope>NUCLEOTIDE SEQUENCE</scope>
    <source>
        <strain evidence="2">GVMAG-M-3300010158-59</strain>
    </source>
</reference>
<protein>
    <recommendedName>
        <fullName evidence="3">Vint domain-containing protein</fullName>
    </recommendedName>
</protein>
<dbReference type="InterPro" id="IPR036844">
    <property type="entry name" value="Hint_dom_sf"/>
</dbReference>
<sequence length="545" mass="62022">MDANNIKTDDILSSSKKINEMYKQVGYFDEYGGSLLLFILLTILLFIGHSYSVVMMNIKPIQENWPVERCNPKVIPFAGFINKPPNMSISEYTNKNFQYCIQDILTNITGYAVQPITYTTSLLQSGVGELMQGMEYMNTMMANIRTNMSSMAQNTMGRIANVLVPLQRIMIMIKDFMEKIKAIFTSTLYTSLGTYYALQSFMGAIGELLITILIILAVLIMGFWIVPFTWPLAITMTTIFVSVSIPLAIMLVFMTEVLQVNIDLQIPAVPSKPNMCFDPNTLLKMEDGSTKKIMDICIGDILEKNNMVTAKLVLDAANVQMYNLHNVIVSGCHPVKYDYCWVPVSNHPDAKPIEHYSEPFIYCLNTSKKRIDIYDTHFSDWDEVYQKEIDCLKHVTREIYGDKSLVDEKNGWIHTYLDGGFAANTLVTLRNGQKVCISDICIGDVLEDGEIVQGIVEVDGKLLFAQYRYNLGKKKSEKTEEKYEENCFIEGGPNLRFYGGLESAYFRETIPKKEILYHLLTDTGTFSIQHLVFCHYNSTLELFLE</sequence>
<dbReference type="EMBL" id="MN739103">
    <property type="protein sequence ID" value="QHS88912.1"/>
    <property type="molecule type" value="Genomic_DNA"/>
</dbReference>
<name>A0A6C0BA49_9ZZZZ</name>
<dbReference type="AlphaFoldDB" id="A0A6C0BA49"/>
<keyword evidence="1" id="KW-0472">Membrane</keyword>
<keyword evidence="1" id="KW-0812">Transmembrane</keyword>
<proteinExistence type="predicted"/>
<feature type="transmembrane region" description="Helical" evidence="1">
    <location>
        <begin position="233"/>
        <end position="254"/>
    </location>
</feature>
<dbReference type="SUPFAM" id="SSF51294">
    <property type="entry name" value="Hedgehog/intein (Hint) domain"/>
    <property type="match status" value="1"/>
</dbReference>
<evidence type="ECO:0000256" key="1">
    <source>
        <dbReference type="SAM" id="Phobius"/>
    </source>
</evidence>
<feature type="transmembrane region" description="Helical" evidence="1">
    <location>
        <begin position="31"/>
        <end position="54"/>
    </location>
</feature>